<evidence type="ECO:0000256" key="7">
    <source>
        <dbReference type="PROSITE-ProRule" id="PRU00042"/>
    </source>
</evidence>
<dbReference type="EMBL" id="VSWD01000008">
    <property type="protein sequence ID" value="KAK3096094.1"/>
    <property type="molecule type" value="Genomic_DNA"/>
</dbReference>
<comment type="subcellular location">
    <subcellularLocation>
        <location evidence="1">Nucleus</location>
    </subcellularLocation>
</comment>
<evidence type="ECO:0000256" key="6">
    <source>
        <dbReference type="ARBA" id="ARBA00023242"/>
    </source>
</evidence>
<evidence type="ECO:0000256" key="2">
    <source>
        <dbReference type="ARBA" id="ARBA00022723"/>
    </source>
</evidence>
<feature type="region of interest" description="Disordered" evidence="8">
    <location>
        <begin position="75"/>
        <end position="102"/>
    </location>
</feature>
<feature type="domain" description="C2H2-type" evidence="9">
    <location>
        <begin position="34"/>
        <end position="61"/>
    </location>
</feature>
<evidence type="ECO:0000256" key="4">
    <source>
        <dbReference type="ARBA" id="ARBA00022771"/>
    </source>
</evidence>
<name>A0AA88Y1V8_PINIB</name>
<dbReference type="Pfam" id="PF13909">
    <property type="entry name" value="zf-H2C2_5"/>
    <property type="match status" value="1"/>
</dbReference>
<reference evidence="10" key="1">
    <citation type="submission" date="2019-08" db="EMBL/GenBank/DDBJ databases">
        <title>The improved chromosome-level genome for the pearl oyster Pinctada fucata martensii using PacBio sequencing and Hi-C.</title>
        <authorList>
            <person name="Zheng Z."/>
        </authorList>
    </citation>
    <scope>NUCLEOTIDE SEQUENCE</scope>
    <source>
        <strain evidence="10">ZZ-2019</strain>
        <tissue evidence="10">Adductor muscle</tissue>
    </source>
</reference>
<protein>
    <recommendedName>
        <fullName evidence="9">C2H2-type domain-containing protein</fullName>
    </recommendedName>
</protein>
<keyword evidence="4 7" id="KW-0863">Zinc-finger</keyword>
<keyword evidence="3" id="KW-0677">Repeat</keyword>
<evidence type="ECO:0000313" key="10">
    <source>
        <dbReference type="EMBL" id="KAK3096094.1"/>
    </source>
</evidence>
<keyword evidence="11" id="KW-1185">Reference proteome</keyword>
<keyword evidence="2" id="KW-0479">Metal-binding</keyword>
<dbReference type="PROSITE" id="PS00028">
    <property type="entry name" value="ZINC_FINGER_C2H2_1"/>
    <property type="match status" value="1"/>
</dbReference>
<accession>A0AA88Y1V8</accession>
<dbReference type="Pfam" id="PF00096">
    <property type="entry name" value="zf-C2H2"/>
    <property type="match status" value="1"/>
</dbReference>
<dbReference type="InterPro" id="IPR050888">
    <property type="entry name" value="ZnF_C2H2-type_TF"/>
</dbReference>
<proteinExistence type="predicted"/>
<dbReference type="Proteomes" id="UP001186944">
    <property type="component" value="Unassembled WGS sequence"/>
</dbReference>
<evidence type="ECO:0000259" key="9">
    <source>
        <dbReference type="PROSITE" id="PS50157"/>
    </source>
</evidence>
<evidence type="ECO:0000313" key="11">
    <source>
        <dbReference type="Proteomes" id="UP001186944"/>
    </source>
</evidence>
<keyword evidence="5" id="KW-0862">Zinc</keyword>
<dbReference type="FunFam" id="3.30.160.60:FF:001967">
    <property type="entry name" value="Ras-responsive element-binding protein"/>
    <property type="match status" value="1"/>
</dbReference>
<evidence type="ECO:0000256" key="1">
    <source>
        <dbReference type="ARBA" id="ARBA00004123"/>
    </source>
</evidence>
<evidence type="ECO:0000256" key="5">
    <source>
        <dbReference type="ARBA" id="ARBA00022833"/>
    </source>
</evidence>
<organism evidence="10 11">
    <name type="scientific">Pinctada imbricata</name>
    <name type="common">Atlantic pearl-oyster</name>
    <name type="synonym">Pinctada martensii</name>
    <dbReference type="NCBI Taxonomy" id="66713"/>
    <lineage>
        <taxon>Eukaryota</taxon>
        <taxon>Metazoa</taxon>
        <taxon>Spiralia</taxon>
        <taxon>Lophotrochozoa</taxon>
        <taxon>Mollusca</taxon>
        <taxon>Bivalvia</taxon>
        <taxon>Autobranchia</taxon>
        <taxon>Pteriomorphia</taxon>
        <taxon>Pterioida</taxon>
        <taxon>Pterioidea</taxon>
        <taxon>Pteriidae</taxon>
        <taxon>Pinctada</taxon>
    </lineage>
</organism>
<dbReference type="AlphaFoldDB" id="A0AA88Y1V8"/>
<dbReference type="GO" id="GO:0005634">
    <property type="term" value="C:nucleus"/>
    <property type="evidence" value="ECO:0007669"/>
    <property type="project" value="UniProtKB-SubCell"/>
</dbReference>
<dbReference type="InterPro" id="IPR036236">
    <property type="entry name" value="Znf_C2H2_sf"/>
</dbReference>
<dbReference type="PROSITE" id="PS50157">
    <property type="entry name" value="ZINC_FINGER_C2H2_2"/>
    <property type="match status" value="2"/>
</dbReference>
<feature type="compositionally biased region" description="Polar residues" evidence="8">
    <location>
        <begin position="220"/>
        <end position="233"/>
    </location>
</feature>
<dbReference type="GO" id="GO:0008270">
    <property type="term" value="F:zinc ion binding"/>
    <property type="evidence" value="ECO:0007669"/>
    <property type="project" value="UniProtKB-KW"/>
</dbReference>
<dbReference type="InterPro" id="IPR013087">
    <property type="entry name" value="Znf_C2H2_type"/>
</dbReference>
<dbReference type="PANTHER" id="PTHR24406">
    <property type="entry name" value="TRANSCRIPTIONAL REPRESSOR CTCFL-RELATED"/>
    <property type="match status" value="1"/>
</dbReference>
<keyword evidence="6" id="KW-0539">Nucleus</keyword>
<dbReference type="SUPFAM" id="SSF57667">
    <property type="entry name" value="beta-beta-alpha zinc fingers"/>
    <property type="match status" value="1"/>
</dbReference>
<feature type="region of interest" description="Disordered" evidence="8">
    <location>
        <begin position="220"/>
        <end position="240"/>
    </location>
</feature>
<feature type="domain" description="C2H2-type" evidence="9">
    <location>
        <begin position="62"/>
        <end position="89"/>
    </location>
</feature>
<sequence length="310" mass="35542">MHYDSSKVLECCGEYFKSKAALRDHVSICHKSGYRCHVCSRNFCRKALLRRHLTVHSGEKDFRCPECPYATSHKSNLERHQKIHSKSQRSPSKPLESILEKEENSKNSTCGVTKLFRAIHSHKKCIISRTIPASHQLSQNTSSSNDSNVRKFETAKKDDRIWPNKEHHSIKFGKYSEYDEMPSADNEFEKEYVKTDKVRLSHIAKDLSIEKSMIMTSDDATVQSSDVPFSDQSPLEEEDGVTGHMHSISRLWQRPYKCHWCKKAFSSQAEADAHICRCDPIRSLEIPLTCIVKKNMLDFGDMKCANAGLM</sequence>
<evidence type="ECO:0000256" key="3">
    <source>
        <dbReference type="ARBA" id="ARBA00022737"/>
    </source>
</evidence>
<comment type="caution">
    <text evidence="10">The sequence shown here is derived from an EMBL/GenBank/DDBJ whole genome shotgun (WGS) entry which is preliminary data.</text>
</comment>
<dbReference type="SMART" id="SM00355">
    <property type="entry name" value="ZnF_C2H2"/>
    <property type="match status" value="4"/>
</dbReference>
<evidence type="ECO:0000256" key="8">
    <source>
        <dbReference type="SAM" id="MobiDB-lite"/>
    </source>
</evidence>
<dbReference type="Gene3D" id="3.30.160.60">
    <property type="entry name" value="Classic Zinc Finger"/>
    <property type="match status" value="2"/>
</dbReference>
<gene>
    <name evidence="10" type="ORF">FSP39_023124</name>
</gene>